<dbReference type="EMBL" id="VFPV01000004">
    <property type="protein sequence ID" value="TQM99437.1"/>
    <property type="molecule type" value="Genomic_DNA"/>
</dbReference>
<dbReference type="InterPro" id="IPR039424">
    <property type="entry name" value="SBP_5"/>
</dbReference>
<evidence type="ECO:0000313" key="5">
    <source>
        <dbReference type="EMBL" id="TQM99437.1"/>
    </source>
</evidence>
<dbReference type="SUPFAM" id="SSF53850">
    <property type="entry name" value="Periplasmic binding protein-like II"/>
    <property type="match status" value="1"/>
</dbReference>
<dbReference type="Proteomes" id="UP000316993">
    <property type="component" value="Unassembled WGS sequence"/>
</dbReference>
<dbReference type="GO" id="GO:0030288">
    <property type="term" value="C:outer membrane-bounded periplasmic space"/>
    <property type="evidence" value="ECO:0007669"/>
    <property type="project" value="UniProtKB-ARBA"/>
</dbReference>
<feature type="chain" id="PRO_5021839038" evidence="3">
    <location>
        <begin position="27"/>
        <end position="527"/>
    </location>
</feature>
<feature type="domain" description="Solute-binding protein family 5" evidence="4">
    <location>
        <begin position="72"/>
        <end position="437"/>
    </location>
</feature>
<dbReference type="PIRSF" id="PIRSF002741">
    <property type="entry name" value="MppA"/>
    <property type="match status" value="1"/>
</dbReference>
<organism evidence="5 6">
    <name type="scientific">Acidovorax temperans</name>
    <dbReference type="NCBI Taxonomy" id="80878"/>
    <lineage>
        <taxon>Bacteria</taxon>
        <taxon>Pseudomonadati</taxon>
        <taxon>Pseudomonadota</taxon>
        <taxon>Betaproteobacteria</taxon>
        <taxon>Burkholderiales</taxon>
        <taxon>Comamonadaceae</taxon>
        <taxon>Acidovorax</taxon>
    </lineage>
</organism>
<feature type="signal peptide" evidence="3">
    <location>
        <begin position="1"/>
        <end position="26"/>
    </location>
</feature>
<proteinExistence type="inferred from homology"/>
<dbReference type="GO" id="GO:0015833">
    <property type="term" value="P:peptide transport"/>
    <property type="evidence" value="ECO:0007669"/>
    <property type="project" value="TreeGrafter"/>
</dbReference>
<evidence type="ECO:0000259" key="4">
    <source>
        <dbReference type="Pfam" id="PF00496"/>
    </source>
</evidence>
<evidence type="ECO:0000256" key="1">
    <source>
        <dbReference type="ARBA" id="ARBA00005695"/>
    </source>
</evidence>
<dbReference type="AlphaFoldDB" id="A0A543KWJ0"/>
<dbReference type="GO" id="GO:0043190">
    <property type="term" value="C:ATP-binding cassette (ABC) transporter complex"/>
    <property type="evidence" value="ECO:0007669"/>
    <property type="project" value="InterPro"/>
</dbReference>
<protein>
    <submittedName>
        <fullName evidence="5">Peptide/nickel transport system substrate-binding protein</fullName>
    </submittedName>
</protein>
<comment type="similarity">
    <text evidence="1">Belongs to the bacterial solute-binding protein 5 family.</text>
</comment>
<reference evidence="5 6" key="1">
    <citation type="submission" date="2019-06" db="EMBL/GenBank/DDBJ databases">
        <title>Genomic Encyclopedia of Archaeal and Bacterial Type Strains, Phase II (KMG-II): from individual species to whole genera.</title>
        <authorList>
            <person name="Goeker M."/>
        </authorList>
    </citation>
    <scope>NUCLEOTIDE SEQUENCE [LARGE SCALE GENOMIC DNA]</scope>
    <source>
        <strain evidence="5 6">DSM 7270</strain>
    </source>
</reference>
<accession>A0A543KWJ0</accession>
<dbReference type="Gene3D" id="3.40.190.10">
    <property type="entry name" value="Periplasmic binding protein-like II"/>
    <property type="match status" value="1"/>
</dbReference>
<dbReference type="Gene3D" id="3.10.105.10">
    <property type="entry name" value="Dipeptide-binding Protein, Domain 3"/>
    <property type="match status" value="1"/>
</dbReference>
<dbReference type="InterPro" id="IPR000914">
    <property type="entry name" value="SBP_5_dom"/>
</dbReference>
<dbReference type="PANTHER" id="PTHR30290:SF38">
    <property type="entry name" value="D,D-DIPEPTIDE-BINDING PERIPLASMIC PROTEIN DDPA-RELATED"/>
    <property type="match status" value="1"/>
</dbReference>
<evidence type="ECO:0000256" key="2">
    <source>
        <dbReference type="ARBA" id="ARBA00022729"/>
    </source>
</evidence>
<dbReference type="Pfam" id="PF00496">
    <property type="entry name" value="SBP_bac_5"/>
    <property type="match status" value="1"/>
</dbReference>
<dbReference type="InterPro" id="IPR030678">
    <property type="entry name" value="Peptide/Ni-bd"/>
</dbReference>
<evidence type="ECO:0000256" key="3">
    <source>
        <dbReference type="SAM" id="SignalP"/>
    </source>
</evidence>
<evidence type="ECO:0000313" key="6">
    <source>
        <dbReference type="Proteomes" id="UP000316993"/>
    </source>
</evidence>
<gene>
    <name evidence="5" type="ORF">BDD18_4095</name>
</gene>
<dbReference type="Gene3D" id="3.90.76.10">
    <property type="entry name" value="Dipeptide-binding Protein, Domain 1"/>
    <property type="match status" value="1"/>
</dbReference>
<dbReference type="PANTHER" id="PTHR30290">
    <property type="entry name" value="PERIPLASMIC BINDING COMPONENT OF ABC TRANSPORTER"/>
    <property type="match status" value="1"/>
</dbReference>
<sequence>MTRAFHHLSKAAIAVSLVTCGLMSVAQTKTTINAVMHSPLRVLDPIITTAHITRNHGYMIYDTLLATDKDNKIRPQMVQDWKASDDGRTYTFKLRDGLKWHDGAAVTAEDCVASIKRWATQDKMGQLLTSEMTGMKVVDASTFQISMKEPSDLAVRALAKPSGVAPFMMPKRIADTPPTQAITQYIGSGPFKMVMAEFKPGVQVVYEKNTDYVPRAEPASGLAGGKKVLVDRVKWIATPDAMTSVNALANGEVDYLEQVPFDLEPIVSANKDIIIKVLDPQGYQTVMRMNFLHAPFNNKKIRQAAMYAVGQEPVLQAVVGNPKYYKTCAAVFGCEGPYASQEGADVTIKANPKKAQELLKEAGYDGTPVVILQPTDTPSVNSQPVVIGQALRAAGFKVEMQAMDWQTVVTRRAVQAPVKEGGWNIFATNNVMAEASDPLRAFGVAANGKGAWFGWPDVPEIERLRVAFSRTPDEAKRKEFAGQIQKLVIDEGVLLPMGQYYVPAAYRKSLSGALESPVPVFWNIQKK</sequence>
<keyword evidence="2 3" id="KW-0732">Signal</keyword>
<comment type="caution">
    <text evidence="5">The sequence shown here is derived from an EMBL/GenBank/DDBJ whole genome shotgun (WGS) entry which is preliminary data.</text>
</comment>
<dbReference type="GO" id="GO:1904680">
    <property type="term" value="F:peptide transmembrane transporter activity"/>
    <property type="evidence" value="ECO:0007669"/>
    <property type="project" value="TreeGrafter"/>
</dbReference>
<name>A0A543KWJ0_9BURK</name>
<dbReference type="CDD" id="cd08502">
    <property type="entry name" value="PBP2_NikA_DppA_OppA_like_16"/>
    <property type="match status" value="1"/>
</dbReference>